<dbReference type="OrthoDB" id="1495368at2"/>
<dbReference type="STRING" id="89524.SAMN05444370_11548"/>
<protein>
    <recommendedName>
        <fullName evidence="3">DUF3768 domain-containing protein</fullName>
    </recommendedName>
</protein>
<proteinExistence type="predicted"/>
<dbReference type="AlphaFoldDB" id="A0A1H4ER71"/>
<reference evidence="1 2" key="1">
    <citation type="submission" date="2016-10" db="EMBL/GenBank/DDBJ databases">
        <authorList>
            <person name="de Groot N.N."/>
        </authorList>
    </citation>
    <scope>NUCLEOTIDE SEQUENCE [LARGE SCALE GENOMIC DNA]</scope>
    <source>
        <strain evidence="1 2">DSM 15345</strain>
    </source>
</reference>
<dbReference type="InterPro" id="IPR022243">
    <property type="entry name" value="DUF3768"/>
</dbReference>
<dbReference type="Proteomes" id="UP000198703">
    <property type="component" value="Unassembled WGS sequence"/>
</dbReference>
<evidence type="ECO:0000313" key="2">
    <source>
        <dbReference type="Proteomes" id="UP000198703"/>
    </source>
</evidence>
<sequence>MPPSSRTAPHAAAIPGAPPHATLAEQNDAFRRALGQHPAYPGQLVVTQGVMALDAPRVFRLMQAVARHAEFPEDDDPNGEHEFGAIEHDGAKWFFKIDYFENADCEYGAEEPLDPARCHRVLTVMRADEY</sequence>
<dbReference type="RefSeq" id="WP_093255424.1">
    <property type="nucleotide sequence ID" value="NZ_FNQM01000015.1"/>
</dbReference>
<evidence type="ECO:0000313" key="1">
    <source>
        <dbReference type="EMBL" id="SEA87407.1"/>
    </source>
</evidence>
<evidence type="ECO:0008006" key="3">
    <source>
        <dbReference type="Google" id="ProtNLM"/>
    </source>
</evidence>
<accession>A0A1H4ER71</accession>
<gene>
    <name evidence="1" type="ORF">SAMN05444370_11548</name>
</gene>
<organism evidence="1 2">
    <name type="scientific">Rubrimonas cliftonensis</name>
    <dbReference type="NCBI Taxonomy" id="89524"/>
    <lineage>
        <taxon>Bacteria</taxon>
        <taxon>Pseudomonadati</taxon>
        <taxon>Pseudomonadota</taxon>
        <taxon>Alphaproteobacteria</taxon>
        <taxon>Rhodobacterales</taxon>
        <taxon>Paracoccaceae</taxon>
        <taxon>Rubrimonas</taxon>
    </lineage>
</organism>
<dbReference type="EMBL" id="FNQM01000015">
    <property type="protein sequence ID" value="SEA87407.1"/>
    <property type="molecule type" value="Genomic_DNA"/>
</dbReference>
<keyword evidence="2" id="KW-1185">Reference proteome</keyword>
<dbReference type="Pfam" id="PF12599">
    <property type="entry name" value="DUF3768"/>
    <property type="match status" value="1"/>
</dbReference>
<name>A0A1H4ER71_9RHOB</name>